<evidence type="ECO:0000313" key="5">
    <source>
        <dbReference type="Proteomes" id="UP000439591"/>
    </source>
</evidence>
<reference evidence="4 5" key="1">
    <citation type="submission" date="2019-11" db="EMBL/GenBank/DDBJ databases">
        <authorList>
            <person name="Holert J."/>
        </authorList>
    </citation>
    <scope>NUCLEOTIDE SEQUENCE [LARGE SCALE GENOMIC DNA]</scope>
    <source>
        <strain evidence="2">BC3_2A</strain>
        <strain evidence="3">SB11_1A</strain>
    </source>
</reference>
<proteinExistence type="predicted"/>
<dbReference type="InterPro" id="IPR013783">
    <property type="entry name" value="Ig-like_fold"/>
</dbReference>
<evidence type="ECO:0000313" key="3">
    <source>
        <dbReference type="EMBL" id="CAA0104751.1"/>
    </source>
</evidence>
<keyword evidence="4" id="KW-1185">Reference proteome</keyword>
<evidence type="ECO:0000313" key="4">
    <source>
        <dbReference type="Proteomes" id="UP000435877"/>
    </source>
</evidence>
<feature type="region of interest" description="Disordered" evidence="1">
    <location>
        <begin position="62"/>
        <end position="90"/>
    </location>
</feature>
<dbReference type="Proteomes" id="UP000435877">
    <property type="component" value="Unassembled WGS sequence"/>
</dbReference>
<dbReference type="RefSeq" id="WP_159269486.1">
    <property type="nucleotide sequence ID" value="NZ_CACSIK010000002.1"/>
</dbReference>
<dbReference type="EMBL" id="CACSIK010000002">
    <property type="protein sequence ID" value="CAA0104751.1"/>
    <property type="molecule type" value="Genomic_DNA"/>
</dbReference>
<dbReference type="EMBL" id="CACSIM010000003">
    <property type="protein sequence ID" value="CAA0104501.1"/>
    <property type="molecule type" value="Genomic_DNA"/>
</dbReference>
<protein>
    <submittedName>
        <fullName evidence="2">Uncharacterized protein</fullName>
    </submittedName>
</protein>
<dbReference type="Pfam" id="PF22352">
    <property type="entry name" value="K319L-like_PKD"/>
    <property type="match status" value="1"/>
</dbReference>
<dbReference type="OrthoDB" id="9804333at2"/>
<evidence type="ECO:0000256" key="1">
    <source>
        <dbReference type="SAM" id="MobiDB-lite"/>
    </source>
</evidence>
<accession>A0A5S9PKB9</accession>
<organism evidence="2 5">
    <name type="scientific">Zhongshania aliphaticivorans</name>
    <dbReference type="NCBI Taxonomy" id="1470434"/>
    <lineage>
        <taxon>Bacteria</taxon>
        <taxon>Pseudomonadati</taxon>
        <taxon>Pseudomonadota</taxon>
        <taxon>Gammaproteobacteria</taxon>
        <taxon>Cellvibrionales</taxon>
        <taxon>Spongiibacteraceae</taxon>
        <taxon>Zhongshania</taxon>
    </lineage>
</organism>
<dbReference type="Gene3D" id="3.20.20.140">
    <property type="entry name" value="Metal-dependent hydrolases"/>
    <property type="match status" value="1"/>
</dbReference>
<gene>
    <name evidence="3" type="ORF">IHBHHGIJ_02780</name>
    <name evidence="2" type="ORF">KFEGEMFD_02152</name>
</gene>
<feature type="compositionally biased region" description="Low complexity" evidence="1">
    <location>
        <begin position="65"/>
        <end position="78"/>
    </location>
</feature>
<evidence type="ECO:0000313" key="2">
    <source>
        <dbReference type="EMBL" id="CAA0104501.1"/>
    </source>
</evidence>
<dbReference type="SUPFAM" id="SSF89550">
    <property type="entry name" value="PHP domain-like"/>
    <property type="match status" value="1"/>
</dbReference>
<dbReference type="AlphaFoldDB" id="A0A5S9PKB9"/>
<dbReference type="Proteomes" id="UP000439591">
    <property type="component" value="Unassembled WGS sequence"/>
</dbReference>
<name>A0A5S9PKB9_9GAMM</name>
<dbReference type="Gene3D" id="2.60.40.10">
    <property type="entry name" value="Immunoglobulins"/>
    <property type="match status" value="1"/>
</dbReference>
<sequence length="957" mass="103806">MQVIFLEVVSLLLIHANVMDICYLRGLNSIAAAKFMNPFLRLASLLFYFGLLTACGGNSVNTSEQSSSDDSSQPDPSQLTITGGDEIASNSQHTLRATPEANTSGTWQWQFDSALLDVNLVEMDGDRLSYVAPDVNQTTELNFSLERVLSGGQVEVGSKKVTVFPEDDVTKQPQITSSEDTSGNEADEIQLSVQALAQSGRSIRSVKWQQKSGPVAQVISVDDQDVFVIQLPQVETDQVIVVTVLVQDSGGFAASAEIEIQVFDTLDNQLPEVEAGADQEVMANELVYLEGMASDGDGEVSAVFWEILAPYAELEVNQADTLTANFTAPNVTNDVDLQLRLTAFDDAGASASDMLTIRVLAVENQPPFIKDAYVDPGVAYSGETIQLVAVGQDPDGNALTYEWHQMVGDEQALLTIHQDIDGNASASLPILSKNEVFELELLLSDGVSTASKLVSFQGVARNAAAPDPLSCLLQPMASGCPLAPLAPVLDPDAFVACTGDIANTECIFVQIAGPAVLACIDNPSPQTCGTALTSITDPSYVLEQLGEEDSAGSCNPAYDDNSFEHYAGALHEHTAYSDGTFLTRPADVYARVKASGLDFVGSSDHSDNMGLPLSVGRGDCAPEEFFDCFLFVDPDNRSDAFVKWQATQEQALAASDETFTAFRGFEWTSDRFGHANVFFSRNIINAKTGPGYAVSMVRFWEWFSYPAQFGGGSDGLLSFNHPGREDAIESFVEYFGGDPGFTFNDFRYVPAADYRTVGIEVFGKGSEYDSDGPGGSWLSYALDKGWYLAPVGSEDHHDTRWGDGDLPKTVFIARSNSRDDLREAMLARRFYAVAQNYNDIRLDFSVDNHVMGSRLRRTVGTELLVKASMLSNGTLVTAPRFELIGPDNTVLDSSAGSTWETRLGFSSDVKYVFLRVLDGDRPIAFSAPIWLQEGTEPLPQCFVPQVWTDESMVLPVL</sequence>
<dbReference type="InterPro" id="IPR016195">
    <property type="entry name" value="Pol/histidinol_Pase-like"/>
</dbReference>